<reference evidence="1 2" key="1">
    <citation type="submission" date="2021-06" db="EMBL/GenBank/DDBJ databases">
        <title>Caerostris extrusa draft genome.</title>
        <authorList>
            <person name="Kono N."/>
            <person name="Arakawa K."/>
        </authorList>
    </citation>
    <scope>NUCLEOTIDE SEQUENCE [LARGE SCALE GENOMIC DNA]</scope>
</reference>
<dbReference type="Proteomes" id="UP001054945">
    <property type="component" value="Unassembled WGS sequence"/>
</dbReference>
<evidence type="ECO:0000313" key="1">
    <source>
        <dbReference type="EMBL" id="GIY90826.1"/>
    </source>
</evidence>
<dbReference type="EMBL" id="BPLR01017352">
    <property type="protein sequence ID" value="GIY90826.1"/>
    <property type="molecule type" value="Genomic_DNA"/>
</dbReference>
<protein>
    <submittedName>
        <fullName evidence="1">Uncharacterized protein</fullName>
    </submittedName>
</protein>
<evidence type="ECO:0000313" key="2">
    <source>
        <dbReference type="Proteomes" id="UP001054945"/>
    </source>
</evidence>
<organism evidence="1 2">
    <name type="scientific">Caerostris extrusa</name>
    <name type="common">Bark spider</name>
    <name type="synonym">Caerostris bankana</name>
    <dbReference type="NCBI Taxonomy" id="172846"/>
    <lineage>
        <taxon>Eukaryota</taxon>
        <taxon>Metazoa</taxon>
        <taxon>Ecdysozoa</taxon>
        <taxon>Arthropoda</taxon>
        <taxon>Chelicerata</taxon>
        <taxon>Arachnida</taxon>
        <taxon>Araneae</taxon>
        <taxon>Araneomorphae</taxon>
        <taxon>Entelegynae</taxon>
        <taxon>Araneoidea</taxon>
        <taxon>Araneidae</taxon>
        <taxon>Caerostris</taxon>
    </lineage>
</organism>
<name>A0AAV4XA32_CAEEX</name>
<gene>
    <name evidence="1" type="ORF">CEXT_441631</name>
</gene>
<accession>A0AAV4XA32</accession>
<comment type="caution">
    <text evidence="1">The sequence shown here is derived from an EMBL/GenBank/DDBJ whole genome shotgun (WGS) entry which is preliminary data.</text>
</comment>
<dbReference type="AlphaFoldDB" id="A0AAV4XA32"/>
<keyword evidence="2" id="KW-1185">Reference proteome</keyword>
<proteinExistence type="predicted"/>
<sequence>MSLNCKYDSFVQEPCMSISGSTYLPLYNAKVKYILCNTVTFLTNSLHPQYCFRGTERESTYLRYAGKYRTEVGSRFLSRRKALYGYE</sequence>